<dbReference type="PANTHER" id="PTHR34797:SF4">
    <property type="entry name" value="OS02G0821900 PROTEIN"/>
    <property type="match status" value="1"/>
</dbReference>
<protein>
    <recommendedName>
        <fullName evidence="5">ATG8-interacting protein 1</fullName>
    </recommendedName>
</protein>
<dbReference type="EMBL" id="CM000763">
    <property type="protein sequence ID" value="OQU85981.1"/>
    <property type="molecule type" value="Genomic_DNA"/>
</dbReference>
<accession>A0A1Z5RQW2</accession>
<feature type="compositionally biased region" description="Basic and acidic residues" evidence="1">
    <location>
        <begin position="242"/>
        <end position="252"/>
    </location>
</feature>
<feature type="compositionally biased region" description="Polar residues" evidence="1">
    <location>
        <begin position="73"/>
        <end position="82"/>
    </location>
</feature>
<reference evidence="3 4" key="1">
    <citation type="journal article" date="2009" name="Nature">
        <title>The Sorghum bicolor genome and the diversification of grasses.</title>
        <authorList>
            <person name="Paterson A.H."/>
            <person name="Bowers J.E."/>
            <person name="Bruggmann R."/>
            <person name="Dubchak I."/>
            <person name="Grimwood J."/>
            <person name="Gundlach H."/>
            <person name="Haberer G."/>
            <person name="Hellsten U."/>
            <person name="Mitros T."/>
            <person name="Poliakov A."/>
            <person name="Schmutz J."/>
            <person name="Spannagl M."/>
            <person name="Tang H."/>
            <person name="Wang X."/>
            <person name="Wicker T."/>
            <person name="Bharti A.K."/>
            <person name="Chapman J."/>
            <person name="Feltus F.A."/>
            <person name="Gowik U."/>
            <person name="Grigoriev I.V."/>
            <person name="Lyons E."/>
            <person name="Maher C.A."/>
            <person name="Martis M."/>
            <person name="Narechania A."/>
            <person name="Otillar R.P."/>
            <person name="Penning B.W."/>
            <person name="Salamov A.A."/>
            <person name="Wang Y."/>
            <person name="Zhang L."/>
            <person name="Carpita N.C."/>
            <person name="Freeling M."/>
            <person name="Gingle A.R."/>
            <person name="Hash C.T."/>
            <person name="Keller B."/>
            <person name="Klein P."/>
            <person name="Kresovich S."/>
            <person name="McCann M.C."/>
            <person name="Ming R."/>
            <person name="Peterson D.G."/>
            <person name="Mehboob-ur-Rahman"/>
            <person name="Ware D."/>
            <person name="Westhoff P."/>
            <person name="Mayer K.F."/>
            <person name="Messing J."/>
            <person name="Rokhsar D.S."/>
        </authorList>
    </citation>
    <scope>NUCLEOTIDE SEQUENCE [LARGE SCALE GENOMIC DNA]</scope>
    <source>
        <strain evidence="4">cv. BTx623</strain>
    </source>
</reference>
<keyword evidence="2" id="KW-0472">Membrane</keyword>
<reference evidence="4" key="2">
    <citation type="journal article" date="2018" name="Plant J.">
        <title>The Sorghum bicolor reference genome: improved assembly, gene annotations, a transcriptome atlas, and signatures of genome organization.</title>
        <authorList>
            <person name="McCormick R.F."/>
            <person name="Truong S.K."/>
            <person name="Sreedasyam A."/>
            <person name="Jenkins J."/>
            <person name="Shu S."/>
            <person name="Sims D."/>
            <person name="Kennedy M."/>
            <person name="Amirebrahimi M."/>
            <person name="Weers B.D."/>
            <person name="McKinley B."/>
            <person name="Mattison A."/>
            <person name="Morishige D.T."/>
            <person name="Grimwood J."/>
            <person name="Schmutz J."/>
            <person name="Mullet J.E."/>
        </authorList>
    </citation>
    <scope>NUCLEOTIDE SEQUENCE [LARGE SCALE GENOMIC DNA]</scope>
    <source>
        <strain evidence="4">cv. BTx623</strain>
    </source>
</reference>
<dbReference type="InterPro" id="IPR040304">
    <property type="entry name" value="ATG8-IP-1/2"/>
</dbReference>
<evidence type="ECO:0008006" key="5">
    <source>
        <dbReference type="Google" id="ProtNLM"/>
    </source>
</evidence>
<feature type="compositionally biased region" description="Polar residues" evidence="1">
    <location>
        <begin position="254"/>
        <end position="265"/>
    </location>
</feature>
<evidence type="ECO:0000313" key="3">
    <source>
        <dbReference type="EMBL" id="OQU85981.1"/>
    </source>
</evidence>
<evidence type="ECO:0000256" key="1">
    <source>
        <dbReference type="SAM" id="MobiDB-lite"/>
    </source>
</evidence>
<dbReference type="AlphaFoldDB" id="A0A1Z5RQW2"/>
<proteinExistence type="predicted"/>
<feature type="transmembrane region" description="Helical" evidence="2">
    <location>
        <begin position="301"/>
        <end position="318"/>
    </location>
</feature>
<dbReference type="Gramene" id="OQU85981">
    <property type="protein sequence ID" value="OQU85981"/>
    <property type="gene ID" value="SORBI_3004G349800"/>
</dbReference>
<sequence>MPFRPGGVGWGGVERKRLRTQRPQCHLDLDCFPHPTSVSCRPPRLHLRGEERRGEQATAPVPSLLAGKMEPGQSGTEQTSPRGTDWEVVQLTASAYAAAPAPRRPEPSEESEAKKYGAKGDDLAAGLLMSGHFSVSQSEVESLLVGADSKEPPKELSSPDAVSNEGDGEKYQETCKHKLEDDVPSIPSFDKGKDVSLGDMAFDDGKALKGMSLVGEEPVGFSSPIYSSIEAENELSWSATESRNDKKTEEPTLHNLSPITGSSKVVPSDEQSEPAGSGPREAWWKQQLLSLYKNAKESNNFWPIVATAAALVGLAYFGRRWHKGKLQFQLVKVPPSSNKELQNFGMCGLSEL</sequence>
<evidence type="ECO:0000313" key="4">
    <source>
        <dbReference type="Proteomes" id="UP000000768"/>
    </source>
</evidence>
<feature type="region of interest" description="Disordered" evidence="1">
    <location>
        <begin position="42"/>
        <end position="118"/>
    </location>
</feature>
<keyword evidence="2" id="KW-0812">Transmembrane</keyword>
<dbReference type="Proteomes" id="UP000000768">
    <property type="component" value="Chromosome 4"/>
</dbReference>
<feature type="region of interest" description="Disordered" evidence="1">
    <location>
        <begin position="139"/>
        <end position="196"/>
    </location>
</feature>
<feature type="compositionally biased region" description="Basic and acidic residues" evidence="1">
    <location>
        <begin position="167"/>
        <end position="181"/>
    </location>
</feature>
<feature type="compositionally biased region" description="Basic and acidic residues" evidence="1">
    <location>
        <begin position="103"/>
        <end position="118"/>
    </location>
</feature>
<evidence type="ECO:0000256" key="2">
    <source>
        <dbReference type="SAM" id="Phobius"/>
    </source>
</evidence>
<dbReference type="ExpressionAtlas" id="A0A1Z5RQW2">
    <property type="expression patterns" value="baseline and differential"/>
</dbReference>
<keyword evidence="2" id="KW-1133">Transmembrane helix</keyword>
<dbReference type="PANTHER" id="PTHR34797">
    <property type="entry name" value="ATG8-INTERACTING PROTEIN 2"/>
    <property type="match status" value="1"/>
</dbReference>
<gene>
    <name evidence="3" type="ORF">SORBI_3004G349800</name>
</gene>
<organism evidence="3 4">
    <name type="scientific">Sorghum bicolor</name>
    <name type="common">Sorghum</name>
    <name type="synonym">Sorghum vulgare</name>
    <dbReference type="NCBI Taxonomy" id="4558"/>
    <lineage>
        <taxon>Eukaryota</taxon>
        <taxon>Viridiplantae</taxon>
        <taxon>Streptophyta</taxon>
        <taxon>Embryophyta</taxon>
        <taxon>Tracheophyta</taxon>
        <taxon>Spermatophyta</taxon>
        <taxon>Magnoliopsida</taxon>
        <taxon>Liliopsida</taxon>
        <taxon>Poales</taxon>
        <taxon>Poaceae</taxon>
        <taxon>PACMAD clade</taxon>
        <taxon>Panicoideae</taxon>
        <taxon>Andropogonodae</taxon>
        <taxon>Andropogoneae</taxon>
        <taxon>Sorghinae</taxon>
        <taxon>Sorghum</taxon>
    </lineage>
</organism>
<keyword evidence="4" id="KW-1185">Reference proteome</keyword>
<name>A0A1Z5RQW2_SORBI</name>
<feature type="region of interest" description="Disordered" evidence="1">
    <location>
        <begin position="236"/>
        <end position="280"/>
    </location>
</feature>